<organism evidence="10 11">
    <name type="scientific">Sphingobacterium olei</name>
    <dbReference type="NCBI Taxonomy" id="2571155"/>
    <lineage>
        <taxon>Bacteria</taxon>
        <taxon>Pseudomonadati</taxon>
        <taxon>Bacteroidota</taxon>
        <taxon>Sphingobacteriia</taxon>
        <taxon>Sphingobacteriales</taxon>
        <taxon>Sphingobacteriaceae</taxon>
        <taxon>Sphingobacterium</taxon>
    </lineage>
</organism>
<keyword evidence="11" id="KW-1185">Reference proteome</keyword>
<dbReference type="GO" id="GO:0009279">
    <property type="term" value="C:cell outer membrane"/>
    <property type="evidence" value="ECO:0007669"/>
    <property type="project" value="UniProtKB-SubCell"/>
</dbReference>
<sequence>MRKLRKGERYALWRDLANNLNKYIKRSLLRCAHRDDAEKTRIAQFPQAVGYGFKFVALVVFFSYVLFSDAQAQSGRILGGGVRSAADGQMLEGVSVYTEKGEKTSTDRNGTFSLSVSAIKDTVHIKHIGFKPQSIAYDETTTLLEIELVPSENQIDEVEVVSTGYQTIPKERATGSFVQIDKELLNRRVTTSILDKLDGIAPGLQFDNRSGRSEINVRGINTLSGLLMGPLIVVDNFPYEGDIANINPNDVESVSVLKDAAATSIWGARAGNGVIVITMKKSNARDRFRVEANANVTTSPPPNLYYHQNMHSSDFIDVEKMLFEAGHYDAILQGPTSRFYVTSPIVDILLREREELLTKEEATRQIERYRNIDYRDGLLKHVYRNPLSQQYSIAISGGGDRNNSRIAIGYDNNSTVTPGEKDNRLSIRFANTYKPTKNLQMQLTASMTKSAGRANGALAYPIIPGGGKNALFPYASLIDDQMNPLAIPYAYNYHYIDTIGDGRLLDWKYRPLDEINNTRSRRDLQHNLFAVNLKYQIFSFLDLEGQYQFERQHADNSTNSTLASFSTRDLINRYTQINGTAVKNIIPVGDILNTGNSTLSGHKVRGQLNFNNKWNGIHEVSAFIGSELSHRRSPSYQFRTYGWNDDVLTRANVDYVNSYPIFDGLSQNRPIPNGEDFSSATRRFVSTYFNGSYTYGNRYIYSISARRDAANLFGVNTNRRWNPLWSTGVSWILSNEKFLSRTDWIQLLKARVTLGHSGNAGEGGNSRPIIINMSSASYTNLPYAQIVAAPNPNLKWEDVKMVNYAIDFSLFKGALGGSLEYFTKKASDLISYEEIDPTTGMNSVDRNVGEIQSKGFDLVLNFNKNINAVHWTSSASLSYVKDVVSQFYGTLQNTPTYVNSGGKTFTPLKDRVLYPVFSYSFNGLDPDNGDPIGFLNGEESTDYRGIMNDSLQNQRYHGSGLPPYYGFFRNSFSWKSFDLSFSLAYKLGFFFRKSTISYTGLFDSWVGHRDYEHRWQVPGDENSTDIPSLVYPADGNRDSFFTNSEANIERGDLIRLQDVRVGYKIPTAGLFPNTPFVVSAFFSINNVGLIWTKTKSGYDPDYSALPPSRFYSFGLNISL</sequence>
<dbReference type="InterPro" id="IPR036942">
    <property type="entry name" value="Beta-barrel_TonB_sf"/>
</dbReference>
<dbReference type="SUPFAM" id="SSF49464">
    <property type="entry name" value="Carboxypeptidase regulatory domain-like"/>
    <property type="match status" value="1"/>
</dbReference>
<evidence type="ECO:0000256" key="4">
    <source>
        <dbReference type="ARBA" id="ARBA00022692"/>
    </source>
</evidence>
<dbReference type="InterPro" id="IPR039426">
    <property type="entry name" value="TonB-dep_rcpt-like"/>
</dbReference>
<dbReference type="InterPro" id="IPR023996">
    <property type="entry name" value="TonB-dep_OMP_SusC/RagA"/>
</dbReference>
<dbReference type="Pfam" id="PF13715">
    <property type="entry name" value="CarbopepD_reg_2"/>
    <property type="match status" value="1"/>
</dbReference>
<accession>A0A4U0P7H2</accession>
<dbReference type="InterPro" id="IPR037066">
    <property type="entry name" value="Plug_dom_sf"/>
</dbReference>
<evidence type="ECO:0000256" key="3">
    <source>
        <dbReference type="ARBA" id="ARBA00022452"/>
    </source>
</evidence>
<name>A0A4U0P7H2_9SPHI</name>
<keyword evidence="4 7" id="KW-0812">Transmembrane</keyword>
<evidence type="ECO:0000259" key="9">
    <source>
        <dbReference type="Pfam" id="PF07715"/>
    </source>
</evidence>
<dbReference type="PROSITE" id="PS52016">
    <property type="entry name" value="TONB_DEPENDENT_REC_3"/>
    <property type="match status" value="1"/>
</dbReference>
<feature type="transmembrane region" description="Helical" evidence="8">
    <location>
        <begin position="48"/>
        <end position="67"/>
    </location>
</feature>
<dbReference type="Pfam" id="PF07715">
    <property type="entry name" value="Plug"/>
    <property type="match status" value="1"/>
</dbReference>
<evidence type="ECO:0000256" key="7">
    <source>
        <dbReference type="PROSITE-ProRule" id="PRU01360"/>
    </source>
</evidence>
<evidence type="ECO:0000313" key="10">
    <source>
        <dbReference type="EMBL" id="TJZ63319.1"/>
    </source>
</evidence>
<keyword evidence="8" id="KW-1133">Transmembrane helix</keyword>
<dbReference type="NCBIfam" id="TIGR04057">
    <property type="entry name" value="SusC_RagA_signa"/>
    <property type="match status" value="1"/>
</dbReference>
<dbReference type="NCBIfam" id="TIGR04056">
    <property type="entry name" value="OMP_RagA_SusC"/>
    <property type="match status" value="1"/>
</dbReference>
<keyword evidence="6 7" id="KW-0998">Cell outer membrane</keyword>
<comment type="subcellular location">
    <subcellularLocation>
        <location evidence="1 7">Cell outer membrane</location>
        <topology evidence="1 7">Multi-pass membrane protein</topology>
    </subcellularLocation>
</comment>
<dbReference type="RefSeq" id="WP_136899863.1">
    <property type="nucleotide sequence ID" value="NZ_SUME01000001.1"/>
</dbReference>
<keyword evidence="2 7" id="KW-0813">Transport</keyword>
<dbReference type="AlphaFoldDB" id="A0A4U0P7H2"/>
<dbReference type="Gene3D" id="2.170.130.10">
    <property type="entry name" value="TonB-dependent receptor, plug domain"/>
    <property type="match status" value="1"/>
</dbReference>
<dbReference type="InterPro" id="IPR023997">
    <property type="entry name" value="TonB-dep_OMP_SusC/RagA_CS"/>
</dbReference>
<dbReference type="Gene3D" id="2.60.40.1120">
    <property type="entry name" value="Carboxypeptidase-like, regulatory domain"/>
    <property type="match status" value="1"/>
</dbReference>
<evidence type="ECO:0000313" key="11">
    <source>
        <dbReference type="Proteomes" id="UP000306808"/>
    </source>
</evidence>
<evidence type="ECO:0000256" key="6">
    <source>
        <dbReference type="ARBA" id="ARBA00023237"/>
    </source>
</evidence>
<comment type="similarity">
    <text evidence="7">Belongs to the TonB-dependent receptor family.</text>
</comment>
<dbReference type="Gene3D" id="2.40.170.20">
    <property type="entry name" value="TonB-dependent receptor, beta-barrel domain"/>
    <property type="match status" value="1"/>
</dbReference>
<dbReference type="InterPro" id="IPR008969">
    <property type="entry name" value="CarboxyPept-like_regulatory"/>
</dbReference>
<comment type="caution">
    <text evidence="10">The sequence shown here is derived from an EMBL/GenBank/DDBJ whole genome shotgun (WGS) entry which is preliminary data.</text>
</comment>
<dbReference type="EMBL" id="SUME01000001">
    <property type="protein sequence ID" value="TJZ63319.1"/>
    <property type="molecule type" value="Genomic_DNA"/>
</dbReference>
<reference evidence="10 11" key="1">
    <citation type="submission" date="2019-04" db="EMBL/GenBank/DDBJ databases">
        <title>Sphingobacterium olei sp. nov., isolated from oil-contaminated soil.</title>
        <authorList>
            <person name="Liu B."/>
        </authorList>
    </citation>
    <scope>NUCLEOTIDE SEQUENCE [LARGE SCALE GENOMIC DNA]</scope>
    <source>
        <strain evidence="10 11">HAL-9</strain>
    </source>
</reference>
<protein>
    <submittedName>
        <fullName evidence="10">SusC/RagA family TonB-linked outer membrane protein</fullName>
    </submittedName>
</protein>
<evidence type="ECO:0000256" key="5">
    <source>
        <dbReference type="ARBA" id="ARBA00023136"/>
    </source>
</evidence>
<keyword evidence="5 7" id="KW-0472">Membrane</keyword>
<evidence type="ECO:0000256" key="2">
    <source>
        <dbReference type="ARBA" id="ARBA00022448"/>
    </source>
</evidence>
<gene>
    <name evidence="10" type="ORF">FAZ15_03305</name>
</gene>
<feature type="domain" description="TonB-dependent receptor plug" evidence="9">
    <location>
        <begin position="170"/>
        <end position="274"/>
    </location>
</feature>
<dbReference type="InterPro" id="IPR012910">
    <property type="entry name" value="Plug_dom"/>
</dbReference>
<evidence type="ECO:0000256" key="8">
    <source>
        <dbReference type="SAM" id="Phobius"/>
    </source>
</evidence>
<dbReference type="Proteomes" id="UP000306808">
    <property type="component" value="Unassembled WGS sequence"/>
</dbReference>
<dbReference type="SUPFAM" id="SSF56935">
    <property type="entry name" value="Porins"/>
    <property type="match status" value="1"/>
</dbReference>
<keyword evidence="3 7" id="KW-1134">Transmembrane beta strand</keyword>
<dbReference type="OrthoDB" id="714404at2"/>
<evidence type="ECO:0000256" key="1">
    <source>
        <dbReference type="ARBA" id="ARBA00004571"/>
    </source>
</evidence>
<proteinExistence type="inferred from homology"/>